<proteinExistence type="predicted"/>
<name>A0A080LT81_9PROT</name>
<dbReference type="Gene3D" id="1.10.260.40">
    <property type="entry name" value="lambda repressor-like DNA-binding domains"/>
    <property type="match status" value="1"/>
</dbReference>
<dbReference type="CDD" id="cd00093">
    <property type="entry name" value="HTH_XRE"/>
    <property type="match status" value="1"/>
</dbReference>
<accession>A0A080LT81</accession>
<dbReference type="EMBL" id="JDVG02000645">
    <property type="protein sequence ID" value="KFB70795.1"/>
    <property type="molecule type" value="Genomic_DNA"/>
</dbReference>
<sequence>MSQMLKYEDCGLENIWLANGFRYEDLEGVGRCLEIDDIDGLHRAIGHGLVNYKKRLTGAEIRFLRVEMGMSQKRLADYLGVDEQTVSLWERSKRRPAIAAERMLRLLYLERMDGTTKVAELIAQWNDTDRQEDELCRVFEDTEHGWRLAA</sequence>
<dbReference type="InterPro" id="IPR010982">
    <property type="entry name" value="Lambda_DNA-bd_dom_sf"/>
</dbReference>
<dbReference type="PROSITE" id="PS50943">
    <property type="entry name" value="HTH_CROC1"/>
    <property type="match status" value="1"/>
</dbReference>
<dbReference type="InterPro" id="IPR001387">
    <property type="entry name" value="Cro/C1-type_HTH"/>
</dbReference>
<dbReference type="SMART" id="SM00530">
    <property type="entry name" value="HTH_XRE"/>
    <property type="match status" value="1"/>
</dbReference>
<feature type="domain" description="HTH cro/C1-type" evidence="1">
    <location>
        <begin position="61"/>
        <end position="98"/>
    </location>
</feature>
<dbReference type="GO" id="GO:0003677">
    <property type="term" value="F:DNA binding"/>
    <property type="evidence" value="ECO:0007669"/>
    <property type="project" value="InterPro"/>
</dbReference>
<dbReference type="AlphaFoldDB" id="A0A080LT81"/>
<evidence type="ECO:0000313" key="2">
    <source>
        <dbReference type="EMBL" id="KFB70795.1"/>
    </source>
</evidence>
<dbReference type="Proteomes" id="UP000020077">
    <property type="component" value="Unassembled WGS sequence"/>
</dbReference>
<dbReference type="SUPFAM" id="SSF47413">
    <property type="entry name" value="lambda repressor-like DNA-binding domains"/>
    <property type="match status" value="1"/>
</dbReference>
<reference evidence="2 3" key="1">
    <citation type="submission" date="2014-02" db="EMBL/GenBank/DDBJ databases">
        <title>Expanding our view of genomic diversity in Candidatus Accumulibacter clades.</title>
        <authorList>
            <person name="Skennerton C.T."/>
            <person name="Barr J.J."/>
            <person name="Slater F.R."/>
            <person name="Bond P.L."/>
            <person name="Tyson G.W."/>
        </authorList>
    </citation>
    <scope>NUCLEOTIDE SEQUENCE [LARGE SCALE GENOMIC DNA]</scope>
    <source>
        <strain evidence="3">BA-91</strain>
    </source>
</reference>
<protein>
    <submittedName>
        <fullName evidence="2">Putative zinc finger/helix-turn-helix protein, YgiT family</fullName>
    </submittedName>
</protein>
<comment type="caution">
    <text evidence="2">The sequence shown here is derived from an EMBL/GenBank/DDBJ whole genome shotgun (WGS) entry which is preliminary data.</text>
</comment>
<gene>
    <name evidence="2" type="ORF">AW09_004093</name>
</gene>
<organism evidence="2 3">
    <name type="scientific">Candidatus Accumulibacter phosphatis</name>
    <dbReference type="NCBI Taxonomy" id="327160"/>
    <lineage>
        <taxon>Bacteria</taxon>
        <taxon>Pseudomonadati</taxon>
        <taxon>Pseudomonadota</taxon>
        <taxon>Betaproteobacteria</taxon>
        <taxon>Candidatus Accumulibacter</taxon>
    </lineage>
</organism>
<evidence type="ECO:0000259" key="1">
    <source>
        <dbReference type="PROSITE" id="PS50943"/>
    </source>
</evidence>
<evidence type="ECO:0000313" key="3">
    <source>
        <dbReference type="Proteomes" id="UP000020077"/>
    </source>
</evidence>
<dbReference type="Pfam" id="PF01381">
    <property type="entry name" value="HTH_3"/>
    <property type="match status" value="1"/>
</dbReference>